<organism evidence="2 3">
    <name type="scientific">Vibrio anguillarum</name>
    <name type="common">Listonella anguillarum</name>
    <dbReference type="NCBI Taxonomy" id="55601"/>
    <lineage>
        <taxon>Bacteria</taxon>
        <taxon>Pseudomonadati</taxon>
        <taxon>Pseudomonadota</taxon>
        <taxon>Gammaproteobacteria</taxon>
        <taxon>Vibrionales</taxon>
        <taxon>Vibrionaceae</taxon>
        <taxon>Vibrio</taxon>
    </lineage>
</organism>
<dbReference type="RefSeq" id="WP_194574322.1">
    <property type="nucleotide sequence ID" value="NZ_RDOM01000917.1"/>
</dbReference>
<comment type="caution">
    <text evidence="2">The sequence shown here is derived from an EMBL/GenBank/DDBJ whole genome shotgun (WGS) entry which is preliminary data.</text>
</comment>
<keyword evidence="1" id="KW-0472">Membrane</keyword>
<evidence type="ECO:0000313" key="3">
    <source>
        <dbReference type="Proteomes" id="UP000722957"/>
    </source>
</evidence>
<feature type="non-terminal residue" evidence="2">
    <location>
        <position position="1"/>
    </location>
</feature>
<gene>
    <name evidence="2" type="ORF">EAY07_24730</name>
</gene>
<dbReference type="PANTHER" id="PTHR32063:SF18">
    <property type="entry name" value="CATION EFFLUX SYSTEM PROTEIN"/>
    <property type="match status" value="1"/>
</dbReference>
<accession>A0ABD4KXB4</accession>
<proteinExistence type="predicted"/>
<feature type="transmembrane region" description="Helical" evidence="1">
    <location>
        <begin position="14"/>
        <end position="35"/>
    </location>
</feature>
<feature type="non-terminal residue" evidence="2">
    <location>
        <position position="110"/>
    </location>
</feature>
<dbReference type="AlphaFoldDB" id="A0ABD4KXB4"/>
<dbReference type="Gene3D" id="1.20.1640.10">
    <property type="entry name" value="Multidrug efflux transporter AcrB transmembrane domain"/>
    <property type="match status" value="1"/>
</dbReference>
<dbReference type="InterPro" id="IPR001036">
    <property type="entry name" value="Acrflvin-R"/>
</dbReference>
<dbReference type="SUPFAM" id="SSF82866">
    <property type="entry name" value="Multidrug efflux transporter AcrB transmembrane domain"/>
    <property type="match status" value="1"/>
</dbReference>
<feature type="transmembrane region" description="Helical" evidence="1">
    <location>
        <begin position="42"/>
        <end position="63"/>
    </location>
</feature>
<reference evidence="2 3" key="1">
    <citation type="journal article" date="2021" name="PeerJ">
        <title>Analysis of 44 Vibrio anguillarum genomes reveals high genetic diversity.</title>
        <authorList>
            <person name="Hansen M.J."/>
            <person name="Dalsgaard I."/>
        </authorList>
    </citation>
    <scope>NUCLEOTIDE SEQUENCE [LARGE SCALE GENOMIC DNA]</scope>
    <source>
        <strain evidence="2 3">17-16730-2A</strain>
    </source>
</reference>
<feature type="transmembrane region" description="Helical" evidence="1">
    <location>
        <begin position="69"/>
        <end position="93"/>
    </location>
</feature>
<dbReference type="EMBL" id="RDOM01000917">
    <property type="protein sequence ID" value="MBF4275155.1"/>
    <property type="molecule type" value="Genomic_DNA"/>
</dbReference>
<sequence length="110" mass="11492">NVIYDQGAIVDKAVSGFIINLAQSVAIVILVLLVFMGLKSGVLMGAVLTITILGTFIVMNVFGIQLQNVSLGALIIALGMLVDNAIVVTEGIIIGIRKGLSRKEAASRIV</sequence>
<evidence type="ECO:0000313" key="2">
    <source>
        <dbReference type="EMBL" id="MBF4275155.1"/>
    </source>
</evidence>
<keyword evidence="1" id="KW-0812">Transmembrane</keyword>
<dbReference type="PANTHER" id="PTHR32063">
    <property type="match status" value="1"/>
</dbReference>
<dbReference type="Proteomes" id="UP000722957">
    <property type="component" value="Unassembled WGS sequence"/>
</dbReference>
<name>A0ABD4KXB4_VIBAN</name>
<dbReference type="PRINTS" id="PR00702">
    <property type="entry name" value="ACRIFLAVINRP"/>
</dbReference>
<keyword evidence="1" id="KW-1133">Transmembrane helix</keyword>
<dbReference type="Pfam" id="PF00873">
    <property type="entry name" value="ACR_tran"/>
    <property type="match status" value="1"/>
</dbReference>
<evidence type="ECO:0000256" key="1">
    <source>
        <dbReference type="SAM" id="Phobius"/>
    </source>
</evidence>
<protein>
    <submittedName>
        <fullName evidence="2">Efflux RND transporter permease subunit</fullName>
    </submittedName>
</protein>